<feature type="compositionally biased region" description="Basic and acidic residues" evidence="1">
    <location>
        <begin position="11"/>
        <end position="24"/>
    </location>
</feature>
<reference evidence="4" key="1">
    <citation type="journal article" date="2019" name="Int. J. Syst. Evol. Microbiol.">
        <title>The Global Catalogue of Microorganisms (GCM) 10K type strain sequencing project: providing services to taxonomists for standard genome sequencing and annotation.</title>
        <authorList>
            <consortium name="The Broad Institute Genomics Platform"/>
            <consortium name="The Broad Institute Genome Sequencing Center for Infectious Disease"/>
            <person name="Wu L."/>
            <person name="Ma J."/>
        </authorList>
    </citation>
    <scope>NUCLEOTIDE SEQUENCE [LARGE SCALE GENOMIC DNA]</scope>
    <source>
        <strain evidence="4">CCUG 42722</strain>
    </source>
</reference>
<name>A0ABV9HBT7_9MICO</name>
<feature type="region of interest" description="Disordered" evidence="1">
    <location>
        <begin position="1"/>
        <end position="27"/>
    </location>
</feature>
<protein>
    <submittedName>
        <fullName evidence="3">Intradiol ring-cleavage dioxygenase</fullName>
    </submittedName>
</protein>
<organism evidence="3 4">
    <name type="scientific">Promicromonospora alba</name>
    <dbReference type="NCBI Taxonomy" id="1616110"/>
    <lineage>
        <taxon>Bacteria</taxon>
        <taxon>Bacillati</taxon>
        <taxon>Actinomycetota</taxon>
        <taxon>Actinomycetes</taxon>
        <taxon>Micrococcales</taxon>
        <taxon>Promicromonosporaceae</taxon>
        <taxon>Promicromonospora</taxon>
    </lineage>
</organism>
<dbReference type="PANTHER" id="PTHR34315">
    <property type="match status" value="1"/>
</dbReference>
<accession>A0ABV9HBT7</accession>
<dbReference type="Pfam" id="PF00775">
    <property type="entry name" value="Dioxygenase_C"/>
    <property type="match status" value="1"/>
</dbReference>
<feature type="compositionally biased region" description="Low complexity" evidence="1">
    <location>
        <begin position="55"/>
        <end position="67"/>
    </location>
</feature>
<comment type="caution">
    <text evidence="3">The sequence shown here is derived from an EMBL/GenBank/DDBJ whole genome shotgun (WGS) entry which is preliminary data.</text>
</comment>
<evidence type="ECO:0000256" key="1">
    <source>
        <dbReference type="SAM" id="MobiDB-lite"/>
    </source>
</evidence>
<dbReference type="EMBL" id="JBHSFI010000001">
    <property type="protein sequence ID" value="MFC4627015.1"/>
    <property type="molecule type" value="Genomic_DNA"/>
</dbReference>
<keyword evidence="3" id="KW-0560">Oxidoreductase</keyword>
<keyword evidence="3" id="KW-0223">Dioxygenase</keyword>
<feature type="domain" description="Intradiol ring-cleavage dioxygenases" evidence="2">
    <location>
        <begin position="126"/>
        <end position="205"/>
    </location>
</feature>
<evidence type="ECO:0000313" key="4">
    <source>
        <dbReference type="Proteomes" id="UP001596011"/>
    </source>
</evidence>
<dbReference type="InterPro" id="IPR006311">
    <property type="entry name" value="TAT_signal"/>
</dbReference>
<dbReference type="CDD" id="cd03457">
    <property type="entry name" value="intradiol_dioxygenase_like"/>
    <property type="match status" value="1"/>
</dbReference>
<evidence type="ECO:0000259" key="2">
    <source>
        <dbReference type="Pfam" id="PF00775"/>
    </source>
</evidence>
<gene>
    <name evidence="3" type="ORF">ACFO6V_02135</name>
</gene>
<evidence type="ECO:0000313" key="3">
    <source>
        <dbReference type="EMBL" id="MFC4627015.1"/>
    </source>
</evidence>
<dbReference type="GO" id="GO:0051213">
    <property type="term" value="F:dioxygenase activity"/>
    <property type="evidence" value="ECO:0007669"/>
    <property type="project" value="UniProtKB-KW"/>
</dbReference>
<dbReference type="Proteomes" id="UP001596011">
    <property type="component" value="Unassembled WGS sequence"/>
</dbReference>
<keyword evidence="4" id="KW-1185">Reference proteome</keyword>
<sequence length="293" mass="30159">MSNHSTASGRPGEHEEPEPHDLGLSHDLPTLLNRRHAIGLLTAGGLVAALAACSPTTGASDSSSTGAPTGGPGGGEAPDDTAEAGAGEIPEETNGPYPADGTNGPNILTTTGVVRSDITTSFGDSSGTADGIPLTFSLTVVDVSGEGDAGTPVAGAAVYAWHCDREGRYSMYDITDQNYLRGVQEADADGKVTFTSIFPACYPGRWPHIHFEVYPSLADATSATNRMRTSQLALPQAVSEAVYATAGYEQSVANLQGVSLDSDMVFSDGYALQMAKTSGSVDQGYTATLRVPV</sequence>
<feature type="region of interest" description="Disordered" evidence="1">
    <location>
        <begin position="55"/>
        <end position="107"/>
    </location>
</feature>
<dbReference type="RefSeq" id="WP_377131693.1">
    <property type="nucleotide sequence ID" value="NZ_JBHSFI010000001.1"/>
</dbReference>
<dbReference type="InterPro" id="IPR015889">
    <property type="entry name" value="Intradiol_dOase_core"/>
</dbReference>
<dbReference type="PANTHER" id="PTHR34315:SF1">
    <property type="entry name" value="INTRADIOL RING-CLEAVAGE DIOXYGENASES DOMAIN-CONTAINING PROTEIN-RELATED"/>
    <property type="match status" value="1"/>
</dbReference>
<dbReference type="InterPro" id="IPR000627">
    <property type="entry name" value="Intradiol_dOase_C"/>
</dbReference>
<dbReference type="Gene3D" id="2.60.130.10">
    <property type="entry name" value="Aromatic compound dioxygenase"/>
    <property type="match status" value="1"/>
</dbReference>
<dbReference type="SUPFAM" id="SSF49482">
    <property type="entry name" value="Aromatic compound dioxygenase"/>
    <property type="match status" value="1"/>
</dbReference>
<proteinExistence type="predicted"/>
<dbReference type="PROSITE" id="PS51318">
    <property type="entry name" value="TAT"/>
    <property type="match status" value="1"/>
</dbReference>